<evidence type="ECO:0000256" key="1">
    <source>
        <dbReference type="ARBA" id="ARBA00023239"/>
    </source>
</evidence>
<evidence type="ECO:0000313" key="3">
    <source>
        <dbReference type="EMBL" id="MCT8974283.1"/>
    </source>
</evidence>
<dbReference type="Proteomes" id="UP001320898">
    <property type="component" value="Unassembled WGS sequence"/>
</dbReference>
<dbReference type="InterPro" id="IPR018110">
    <property type="entry name" value="Mandel_Rmase/mucon_lact_enz_CS"/>
</dbReference>
<dbReference type="CDD" id="cd03316">
    <property type="entry name" value="MR_like"/>
    <property type="match status" value="1"/>
</dbReference>
<feature type="domain" description="Mandelate racemase/muconate lactonizing enzyme C-terminal" evidence="2">
    <location>
        <begin position="145"/>
        <end position="241"/>
    </location>
</feature>
<dbReference type="AlphaFoldDB" id="A0AAW5R2T6"/>
<dbReference type="SFLD" id="SFLDS00001">
    <property type="entry name" value="Enolase"/>
    <property type="match status" value="1"/>
</dbReference>
<reference evidence="3 4" key="1">
    <citation type="submission" date="2022-04" db="EMBL/GenBank/DDBJ databases">
        <authorList>
            <person name="Ye Y.-Q."/>
            <person name="Du Z.-J."/>
        </authorList>
    </citation>
    <scope>NUCLEOTIDE SEQUENCE [LARGE SCALE GENOMIC DNA]</scope>
    <source>
        <strain evidence="3 4">A6E488</strain>
    </source>
</reference>
<dbReference type="InterPro" id="IPR029065">
    <property type="entry name" value="Enolase_C-like"/>
</dbReference>
<dbReference type="SUPFAM" id="SSF51604">
    <property type="entry name" value="Enolase C-terminal domain-like"/>
    <property type="match status" value="1"/>
</dbReference>
<name>A0AAW5R2T6_9HYPH</name>
<dbReference type="InterPro" id="IPR013342">
    <property type="entry name" value="Mandelate_racemase_C"/>
</dbReference>
<dbReference type="RefSeq" id="WP_261617868.1">
    <property type="nucleotide sequence ID" value="NZ_JALIDZ010000011.1"/>
</dbReference>
<dbReference type="InterPro" id="IPR013341">
    <property type="entry name" value="Mandelate_racemase_N_dom"/>
</dbReference>
<dbReference type="PANTHER" id="PTHR48080:SF2">
    <property type="entry name" value="D-GALACTONATE DEHYDRATASE"/>
    <property type="match status" value="1"/>
</dbReference>
<keyword evidence="1" id="KW-0456">Lyase</keyword>
<dbReference type="Pfam" id="PF13378">
    <property type="entry name" value="MR_MLE_C"/>
    <property type="match status" value="1"/>
</dbReference>
<gene>
    <name evidence="3" type="ORF">MUB46_20645</name>
</gene>
<dbReference type="InterPro" id="IPR036849">
    <property type="entry name" value="Enolase-like_C_sf"/>
</dbReference>
<dbReference type="InterPro" id="IPR029017">
    <property type="entry name" value="Enolase-like_N"/>
</dbReference>
<dbReference type="Gene3D" id="3.30.390.10">
    <property type="entry name" value="Enolase-like, N-terminal domain"/>
    <property type="match status" value="1"/>
</dbReference>
<dbReference type="PANTHER" id="PTHR48080">
    <property type="entry name" value="D-GALACTONATE DEHYDRATASE-RELATED"/>
    <property type="match status" value="1"/>
</dbReference>
<dbReference type="SFLD" id="SFLDG00179">
    <property type="entry name" value="mandelate_racemase"/>
    <property type="match status" value="1"/>
</dbReference>
<dbReference type="GO" id="GO:0009063">
    <property type="term" value="P:amino acid catabolic process"/>
    <property type="evidence" value="ECO:0007669"/>
    <property type="project" value="InterPro"/>
</dbReference>
<dbReference type="Gene3D" id="3.20.20.120">
    <property type="entry name" value="Enolase-like C-terminal domain"/>
    <property type="match status" value="1"/>
</dbReference>
<comment type="caution">
    <text evidence="3">The sequence shown here is derived from an EMBL/GenBank/DDBJ whole genome shotgun (WGS) entry which is preliminary data.</text>
</comment>
<dbReference type="PROSITE" id="PS00909">
    <property type="entry name" value="MR_MLE_2"/>
    <property type="match status" value="1"/>
</dbReference>
<proteinExistence type="predicted"/>
<sequence length="378" mass="40639">MNIASIDFLALHAPLADGKAYGMSKSLATGRATTLVRIALEDGTSGFGEAWGPPAFNMGYLAFLRGYLLGVNVLDVEHVFDQIFARHYHFGFQGPMMACISGIDMAAKDAAGKMLGVPVCRLVGGRNLDAVPIYASGGYLTATPREDYRGQIERMAGAGFAHVKIKIGLGPESDEERLATAREILGDDVEILVDINTNYTFDLARESMERMRPYRPGWVEEPLSPRDYDGLARLHACASAPIATGEALYGVHDFKPIVEAGSADVLQPDLSLCGGFWQGRKIAELAHAAHLRVSPHVWGGAVGLAAALHYISALSVYPHAMNVPKPVLLEYDLGENPLRSELLKDPLVPVDGVIAVPEGPGLGIEIDMDAVERHAAKQ</sequence>
<accession>A0AAW5R2T6</accession>
<evidence type="ECO:0000259" key="2">
    <source>
        <dbReference type="SMART" id="SM00922"/>
    </source>
</evidence>
<dbReference type="GO" id="GO:0016829">
    <property type="term" value="F:lyase activity"/>
    <property type="evidence" value="ECO:0007669"/>
    <property type="project" value="UniProtKB-KW"/>
</dbReference>
<dbReference type="EMBL" id="JALIDZ010000011">
    <property type="protein sequence ID" value="MCT8974283.1"/>
    <property type="molecule type" value="Genomic_DNA"/>
</dbReference>
<dbReference type="InterPro" id="IPR034593">
    <property type="entry name" value="DgoD-like"/>
</dbReference>
<protein>
    <submittedName>
        <fullName evidence="3">Mandelate racemase/muconate lactonizing enzyme family protein</fullName>
    </submittedName>
</protein>
<evidence type="ECO:0000313" key="4">
    <source>
        <dbReference type="Proteomes" id="UP001320898"/>
    </source>
</evidence>
<dbReference type="SMART" id="SM00922">
    <property type="entry name" value="MR_MLE"/>
    <property type="match status" value="1"/>
</dbReference>
<dbReference type="Pfam" id="PF02746">
    <property type="entry name" value="MR_MLE_N"/>
    <property type="match status" value="1"/>
</dbReference>
<dbReference type="GO" id="GO:0000287">
    <property type="term" value="F:magnesium ion binding"/>
    <property type="evidence" value="ECO:0007669"/>
    <property type="project" value="UniProtKB-ARBA"/>
</dbReference>
<dbReference type="SUPFAM" id="SSF54826">
    <property type="entry name" value="Enolase N-terminal domain-like"/>
    <property type="match status" value="1"/>
</dbReference>
<organism evidence="3 4">
    <name type="scientific">Microbaculum marinisediminis</name>
    <dbReference type="NCBI Taxonomy" id="2931392"/>
    <lineage>
        <taxon>Bacteria</taxon>
        <taxon>Pseudomonadati</taxon>
        <taxon>Pseudomonadota</taxon>
        <taxon>Alphaproteobacteria</taxon>
        <taxon>Hyphomicrobiales</taxon>
        <taxon>Tepidamorphaceae</taxon>
        <taxon>Microbaculum</taxon>
    </lineage>
</organism>
<keyword evidence="4" id="KW-1185">Reference proteome</keyword>